<name>A0A4P0XTC9_KLEPN</name>
<dbReference type="Pfam" id="PF12915">
    <property type="entry name" value="DUF3833"/>
    <property type="match status" value="1"/>
</dbReference>
<dbReference type="Proteomes" id="UP000507695">
    <property type="component" value="Unassembled WGS sequence"/>
</dbReference>
<protein>
    <submittedName>
        <fullName evidence="1">Lipoprotein</fullName>
    </submittedName>
</protein>
<gene>
    <name evidence="1" type="ORF">NCTC9183_01224</name>
</gene>
<dbReference type="EMBL" id="CABDVL010000003">
    <property type="protein sequence ID" value="VTM50094.1"/>
    <property type="molecule type" value="Genomic_DNA"/>
</dbReference>
<keyword evidence="1" id="KW-0449">Lipoprotein</keyword>
<dbReference type="AlphaFoldDB" id="A0A4P0XTC9"/>
<reference evidence="1" key="1">
    <citation type="submission" date="2019-04" db="EMBL/GenBank/DDBJ databases">
        <authorList>
            <consortium name="Pathogen Informatics"/>
        </authorList>
    </citation>
    <scope>NUCLEOTIDE SEQUENCE</scope>
    <source>
        <strain evidence="1">NCTC9183</strain>
    </source>
</reference>
<organism evidence="1">
    <name type="scientific">Klebsiella pneumoniae</name>
    <dbReference type="NCBI Taxonomy" id="573"/>
    <lineage>
        <taxon>Bacteria</taxon>
        <taxon>Pseudomonadati</taxon>
        <taxon>Pseudomonadota</taxon>
        <taxon>Gammaproteobacteria</taxon>
        <taxon>Enterobacterales</taxon>
        <taxon>Enterobacteriaceae</taxon>
        <taxon>Klebsiella/Raoultella group</taxon>
        <taxon>Klebsiella</taxon>
        <taxon>Klebsiella pneumoniae complex</taxon>
    </lineage>
</organism>
<proteinExistence type="predicted"/>
<evidence type="ECO:0000313" key="1">
    <source>
        <dbReference type="EMBL" id="VTM50094.1"/>
    </source>
</evidence>
<sequence length="103" mass="11241">MTTARSSSGYGAFAAPAITVIRATAGDIEGVASGQAAGNAFHWRYSMNVEASGSRWLLHFDDWMFLQDGSHLFNKTEMKKFGITVATVTLFFTRTTAEERTAP</sequence>
<accession>A0A4P0XTC9</accession>
<dbReference type="InterPro" id="IPR024409">
    <property type="entry name" value="DUF3833"/>
</dbReference>